<dbReference type="AlphaFoldDB" id="A0A427A8H4"/>
<gene>
    <name evidence="3" type="ORF">B296_00015638</name>
</gene>
<dbReference type="Pfam" id="PF07714">
    <property type="entry name" value="PK_Tyr_Ser-Thr"/>
    <property type="match status" value="1"/>
</dbReference>
<comment type="caution">
    <text evidence="3">The sequence shown here is derived from an EMBL/GenBank/DDBJ whole genome shotgun (WGS) entry which is preliminary data.</text>
</comment>
<name>A0A427A8H4_ENSVE</name>
<dbReference type="InterPro" id="IPR011009">
    <property type="entry name" value="Kinase-like_dom_sf"/>
</dbReference>
<feature type="domain" description="Serine-threonine/tyrosine-protein kinase catalytic" evidence="2">
    <location>
        <begin position="207"/>
        <end position="313"/>
    </location>
</feature>
<dbReference type="Gene3D" id="1.10.510.10">
    <property type="entry name" value="Transferase(Phosphotransferase) domain 1"/>
    <property type="match status" value="1"/>
</dbReference>
<accession>A0A427A8H4</accession>
<dbReference type="InterPro" id="IPR001245">
    <property type="entry name" value="Ser-Thr/Tyr_kinase_cat_dom"/>
</dbReference>
<dbReference type="SUPFAM" id="SSF56112">
    <property type="entry name" value="Protein kinase-like (PK-like)"/>
    <property type="match status" value="1"/>
</dbReference>
<protein>
    <recommendedName>
        <fullName evidence="2">Serine-threonine/tyrosine-protein kinase catalytic domain-containing protein</fullName>
    </recommendedName>
</protein>
<dbReference type="GO" id="GO:0004672">
    <property type="term" value="F:protein kinase activity"/>
    <property type="evidence" value="ECO:0007669"/>
    <property type="project" value="InterPro"/>
</dbReference>
<evidence type="ECO:0000259" key="2">
    <source>
        <dbReference type="Pfam" id="PF07714"/>
    </source>
</evidence>
<dbReference type="Proteomes" id="UP000287651">
    <property type="component" value="Unassembled WGS sequence"/>
</dbReference>
<sequence length="598" mass="65559">MGCFTILKHKKKKSGNLSSRKPPNIKENATFTLPEPESHGPSLQSAPPSFRNRTKSGQSAGQYPNIRTRALSAPSSLVVAERDALASMEFDDQEEYRSRGPMVKDQHFSNPLPLPLPSPQANSVLKNLGSFKSSNTSGPIAPSGPLPLPPLGGGFRKFSYEEVSCACLHFSADRCISEGTSSTIYKASFSDDTMGSKKTDATVTRACSSLSLETLEKGLLTPKSNVWSFGIVLLELLTGRKNLDNRYPKEERNIVKWSRPFLDDDCRLSLIMDPRIKGRFPSKAARTVADIALKCLQKDPSERPTMRTIVESLENVQDMKYPSRYPLQEPSVKKEPEAAAIKKSPRVAKVLDGGGVAAGRNKSVAFFLSSTAFLSIPKGQFVTPGEYMLILRRTFSGVGYAVRFLLCMSALFASRWHMCFCFRFGGYGREGIGPFRASHGLLHTCVGLLRSTLHVKLCASAGRVEYPSGASLIWAHDTHTAPERDPLLPSITGKRRLLSFLGLSAHFLSRPLCLLRSPSEVANGRFSPNLGCPPTPRPWYLWHPTGRRHLSVGRRTPLPGSDPFPALEQAVGSSPRARGSAVDENHSSRGFWRGTGEA</sequence>
<feature type="region of interest" description="Disordered" evidence="1">
    <location>
        <begin position="551"/>
        <end position="598"/>
    </location>
</feature>
<proteinExistence type="predicted"/>
<evidence type="ECO:0000313" key="4">
    <source>
        <dbReference type="Proteomes" id="UP000287651"/>
    </source>
</evidence>
<dbReference type="EMBL" id="AMZH03003378">
    <property type="protein sequence ID" value="RRT72524.1"/>
    <property type="molecule type" value="Genomic_DNA"/>
</dbReference>
<evidence type="ECO:0000313" key="3">
    <source>
        <dbReference type="EMBL" id="RRT72524.1"/>
    </source>
</evidence>
<dbReference type="PANTHER" id="PTHR45621">
    <property type="entry name" value="OS01G0588500 PROTEIN-RELATED"/>
    <property type="match status" value="1"/>
</dbReference>
<organism evidence="3 4">
    <name type="scientific">Ensete ventricosum</name>
    <name type="common">Abyssinian banana</name>
    <name type="synonym">Musa ensete</name>
    <dbReference type="NCBI Taxonomy" id="4639"/>
    <lineage>
        <taxon>Eukaryota</taxon>
        <taxon>Viridiplantae</taxon>
        <taxon>Streptophyta</taxon>
        <taxon>Embryophyta</taxon>
        <taxon>Tracheophyta</taxon>
        <taxon>Spermatophyta</taxon>
        <taxon>Magnoliopsida</taxon>
        <taxon>Liliopsida</taxon>
        <taxon>Zingiberales</taxon>
        <taxon>Musaceae</taxon>
        <taxon>Ensete</taxon>
    </lineage>
</organism>
<feature type="compositionally biased region" description="Polar residues" evidence="1">
    <location>
        <begin position="15"/>
        <end position="31"/>
    </location>
</feature>
<dbReference type="InterPro" id="IPR050823">
    <property type="entry name" value="Plant_Ser_Thr_Prot_Kinase"/>
</dbReference>
<reference evidence="3 4" key="1">
    <citation type="journal article" date="2014" name="Agronomy (Basel)">
        <title>A Draft Genome Sequence for Ensete ventricosum, the Drought-Tolerant Tree Against Hunger.</title>
        <authorList>
            <person name="Harrison J."/>
            <person name="Moore K.A."/>
            <person name="Paszkiewicz K."/>
            <person name="Jones T."/>
            <person name="Grant M."/>
            <person name="Ambacheew D."/>
            <person name="Muzemil S."/>
            <person name="Studholme D.J."/>
        </authorList>
    </citation>
    <scope>NUCLEOTIDE SEQUENCE [LARGE SCALE GENOMIC DNA]</scope>
</reference>
<evidence type="ECO:0000256" key="1">
    <source>
        <dbReference type="SAM" id="MobiDB-lite"/>
    </source>
</evidence>
<feature type="region of interest" description="Disordered" evidence="1">
    <location>
        <begin position="1"/>
        <end position="68"/>
    </location>
</feature>